<feature type="region of interest" description="Disordered" evidence="1">
    <location>
        <begin position="41"/>
        <end position="66"/>
    </location>
</feature>
<accession>A0A2N7S3D4</accession>
<organism evidence="2 3">
    <name type="scientific">Glutamicibacter arilaitensis</name>
    <dbReference type="NCBI Taxonomy" id="256701"/>
    <lineage>
        <taxon>Bacteria</taxon>
        <taxon>Bacillati</taxon>
        <taxon>Actinomycetota</taxon>
        <taxon>Actinomycetes</taxon>
        <taxon>Micrococcales</taxon>
        <taxon>Micrococcaceae</taxon>
        <taxon>Glutamicibacter</taxon>
    </lineage>
</organism>
<gene>
    <name evidence="2" type="ORF">CIK84_03450</name>
</gene>
<dbReference type="RefSeq" id="WP_102597497.1">
    <property type="nucleotide sequence ID" value="NZ_JBQDNZ010000013.1"/>
</dbReference>
<evidence type="ECO:0000313" key="2">
    <source>
        <dbReference type="EMBL" id="PMQ20666.1"/>
    </source>
</evidence>
<evidence type="ECO:0000256" key="1">
    <source>
        <dbReference type="SAM" id="MobiDB-lite"/>
    </source>
</evidence>
<name>A0A2N7S3D4_9MICC</name>
<reference evidence="2 3" key="1">
    <citation type="journal article" date="2017" name="Elife">
        <title>Extensive horizontal gene transfer in cheese-associated bacteria.</title>
        <authorList>
            <person name="Bonham K.S."/>
            <person name="Wolfe B.E."/>
            <person name="Dutton R.J."/>
        </authorList>
    </citation>
    <scope>NUCLEOTIDE SEQUENCE [LARGE SCALE GENOMIC DNA]</scope>
    <source>
        <strain evidence="2 3">JB182</strain>
    </source>
</reference>
<proteinExistence type="predicted"/>
<protein>
    <submittedName>
        <fullName evidence="2">Uncharacterized protein</fullName>
    </submittedName>
</protein>
<evidence type="ECO:0000313" key="3">
    <source>
        <dbReference type="Proteomes" id="UP000235739"/>
    </source>
</evidence>
<dbReference type="EMBL" id="PNQX01000001">
    <property type="protein sequence ID" value="PMQ20666.1"/>
    <property type="molecule type" value="Genomic_DNA"/>
</dbReference>
<sequence>MNLRKLLARCPNIAIALVPILVLAALIAALANSLAPAETAPIASEPSVPSSTELMDPTDPDAPELADIGYEKSQDGVRDVATFFFDLLDYETINSVSADFDPIVAGPCKAEECWKVFHEQEDLTTSPDDIQIGGYHYLYTNYIVQFDSNKAYLVGELLVSKRSVLTPTQGIIEVEEELDEITMDFEYTVNGWKITGLTLEDAAKDDSLS</sequence>
<dbReference type="AlphaFoldDB" id="A0A2N7S3D4"/>
<dbReference type="Proteomes" id="UP000235739">
    <property type="component" value="Unassembled WGS sequence"/>
</dbReference>
<comment type="caution">
    <text evidence="2">The sequence shown here is derived from an EMBL/GenBank/DDBJ whole genome shotgun (WGS) entry which is preliminary data.</text>
</comment>